<comment type="subunit">
    <text evidence="12">Heterodimer of a large membrane-associated beta subunit and a small pyruvoyl-containing alpha subunit.</text>
</comment>
<dbReference type="NCBIfam" id="TIGR00163">
    <property type="entry name" value="PS_decarb"/>
    <property type="match status" value="1"/>
</dbReference>
<dbReference type="RefSeq" id="WP_064037858.1">
    <property type="nucleotide sequence ID" value="NZ_LUUH01000077.1"/>
</dbReference>
<dbReference type="Proteomes" id="UP000077763">
    <property type="component" value="Unassembled WGS sequence"/>
</dbReference>
<feature type="active site" description="Charge relay system; for autoendoproteolytic cleavage activity" evidence="12">
    <location>
        <position position="252"/>
    </location>
</feature>
<dbReference type="GO" id="GO:0004609">
    <property type="term" value="F:phosphatidylserine decarboxylase activity"/>
    <property type="evidence" value="ECO:0007669"/>
    <property type="project" value="UniProtKB-UniRule"/>
</dbReference>
<comment type="catalytic activity">
    <reaction evidence="12">
        <text>a 1,2-diacyl-sn-glycero-3-phospho-L-serine + H(+) = a 1,2-diacyl-sn-glycero-3-phosphoethanolamine + CO2</text>
        <dbReference type="Rhea" id="RHEA:20828"/>
        <dbReference type="ChEBI" id="CHEBI:15378"/>
        <dbReference type="ChEBI" id="CHEBI:16526"/>
        <dbReference type="ChEBI" id="CHEBI:57262"/>
        <dbReference type="ChEBI" id="CHEBI:64612"/>
        <dbReference type="EC" id="4.1.1.65"/>
    </reaction>
</comment>
<dbReference type="InterPro" id="IPR003817">
    <property type="entry name" value="PS_Dcarbxylase"/>
</dbReference>
<dbReference type="InterPro" id="IPR033177">
    <property type="entry name" value="PSD-B"/>
</dbReference>
<dbReference type="GO" id="GO:0005886">
    <property type="term" value="C:plasma membrane"/>
    <property type="evidence" value="ECO:0007669"/>
    <property type="project" value="UniProtKB-SubCell"/>
</dbReference>
<feature type="active site" description="Schiff-base intermediate with substrate; via pyruvic acid; for decarboxylase activity" evidence="12">
    <location>
        <position position="252"/>
    </location>
</feature>
<evidence type="ECO:0000256" key="6">
    <source>
        <dbReference type="ARBA" id="ARBA00023136"/>
    </source>
</evidence>
<dbReference type="AlphaFoldDB" id="A0A177M3R0"/>
<feature type="site" description="Cleavage (non-hydrolytic); by autocatalysis" evidence="12">
    <location>
        <begin position="251"/>
        <end position="252"/>
    </location>
</feature>
<evidence type="ECO:0000256" key="8">
    <source>
        <dbReference type="ARBA" id="ARBA00023209"/>
    </source>
</evidence>
<keyword evidence="3 12" id="KW-0444">Lipid biosynthesis</keyword>
<comment type="caution">
    <text evidence="13">The sequence shown here is derived from an EMBL/GenBank/DDBJ whole genome shotgun (WGS) entry which is preliminary data.</text>
</comment>
<keyword evidence="7 12" id="KW-0865">Zymogen</keyword>
<comment type="cofactor">
    <cofactor evidence="12">
        <name>pyruvate</name>
        <dbReference type="ChEBI" id="CHEBI:15361"/>
    </cofactor>
    <text evidence="12">Binds 1 pyruvoyl group covalently per subunit.</text>
</comment>
<evidence type="ECO:0000313" key="13">
    <source>
        <dbReference type="EMBL" id="OAI00358.1"/>
    </source>
</evidence>
<comment type="PTM">
    <text evidence="12">Is synthesized initially as an inactive proenzyme. Formation of the active enzyme involves a self-maturation process in which the active site pyruvoyl group is generated from an internal serine residue via an autocatalytic post-translational modification. Two non-identical subunits are generated from the proenzyme in this reaction, and the pyruvate is formed at the N-terminus of the alpha chain, which is derived from the carboxyl end of the proenzyme. The autoendoproteolytic cleavage occurs by a canonical serine protease mechanism, in which the side chain hydroxyl group of the serine supplies its oxygen atom to form the C-terminus of the beta chain, while the remainder of the serine residue undergoes an oxidative deamination to produce ammonia and the pyruvoyl prosthetic group on the alpha chain. During this reaction, the Ser that is part of the protease active site of the proenzyme becomes the pyruvoyl prosthetic group, which constitutes an essential element of the active site of the mature decarboxylase.</text>
</comment>
<keyword evidence="5 12" id="KW-0443">Lipid metabolism</keyword>
<evidence type="ECO:0000256" key="5">
    <source>
        <dbReference type="ARBA" id="ARBA00023098"/>
    </source>
</evidence>
<dbReference type="PANTHER" id="PTHR10067:SF6">
    <property type="entry name" value="PHOSPHATIDYLSERINE DECARBOXYLASE PROENZYME, MITOCHONDRIAL"/>
    <property type="match status" value="1"/>
</dbReference>
<evidence type="ECO:0000256" key="4">
    <source>
        <dbReference type="ARBA" id="ARBA00022793"/>
    </source>
</evidence>
<comment type="pathway">
    <text evidence="12">Phospholipid metabolism; phosphatidylethanolamine biosynthesis; phosphatidylethanolamine from CDP-diacylglycerol: step 2/2.</text>
</comment>
<evidence type="ECO:0000256" key="2">
    <source>
        <dbReference type="ARBA" id="ARBA00022475"/>
    </source>
</evidence>
<evidence type="ECO:0000256" key="12">
    <source>
        <dbReference type="HAMAP-Rule" id="MF_00662"/>
    </source>
</evidence>
<keyword evidence="9 12" id="KW-0456">Lyase</keyword>
<comment type="similarity">
    <text evidence="12">Belongs to the phosphatidylserine decarboxylase family. PSD-B subfamily. Prokaryotic type I sub-subfamily.</text>
</comment>
<name>A0A177M3R0_METMH</name>
<dbReference type="InterPro" id="IPR033178">
    <property type="entry name" value="PSD_type1_pro"/>
</dbReference>
<protein>
    <recommendedName>
        <fullName evidence="12">Phosphatidylserine decarboxylase proenzyme</fullName>
        <ecNumber evidence="12">4.1.1.65</ecNumber>
    </recommendedName>
    <component>
        <recommendedName>
            <fullName evidence="12">Phosphatidylserine decarboxylase alpha chain</fullName>
        </recommendedName>
    </component>
    <component>
        <recommendedName>
            <fullName evidence="12">Phosphatidylserine decarboxylase beta chain</fullName>
        </recommendedName>
    </component>
</protein>
<dbReference type="Pfam" id="PF02666">
    <property type="entry name" value="PS_Dcarbxylase"/>
    <property type="match status" value="1"/>
</dbReference>
<organism evidence="13 14">
    <name type="scientific">Methylomonas methanica</name>
    <dbReference type="NCBI Taxonomy" id="421"/>
    <lineage>
        <taxon>Bacteria</taxon>
        <taxon>Pseudomonadati</taxon>
        <taxon>Pseudomonadota</taxon>
        <taxon>Gammaproteobacteria</taxon>
        <taxon>Methylococcales</taxon>
        <taxon>Methylococcaceae</taxon>
        <taxon>Methylomonas</taxon>
    </lineage>
</organism>
<dbReference type="UniPathway" id="UPA00558">
    <property type="reaction ID" value="UER00616"/>
</dbReference>
<dbReference type="HAMAP" id="MF_00662">
    <property type="entry name" value="PS_decarb_PSD_B_type1"/>
    <property type="match status" value="1"/>
</dbReference>
<gene>
    <name evidence="12" type="primary">psd</name>
    <name evidence="13" type="ORF">A1353_01290</name>
</gene>
<accession>A0A177M3R0</accession>
<keyword evidence="11 12" id="KW-0670">Pyruvate</keyword>
<feature type="chain" id="PRO_5023298206" description="Phosphatidylserine decarboxylase alpha chain" evidence="12">
    <location>
        <begin position="252"/>
        <end position="286"/>
    </location>
</feature>
<proteinExistence type="inferred from homology"/>
<feature type="active site" description="Charge relay system; for autoendoproteolytic cleavage activity" evidence="12">
    <location>
        <position position="149"/>
    </location>
</feature>
<evidence type="ECO:0000256" key="9">
    <source>
        <dbReference type="ARBA" id="ARBA00023239"/>
    </source>
</evidence>
<keyword evidence="8 12" id="KW-0594">Phospholipid biosynthesis</keyword>
<dbReference type="EC" id="4.1.1.65" evidence="12"/>
<feature type="chain" id="PRO_5023298208" description="Phosphatidylserine decarboxylase beta chain" evidence="12">
    <location>
        <begin position="1"/>
        <end position="251"/>
    </location>
</feature>
<keyword evidence="4 12" id="KW-0210">Decarboxylase</keyword>
<comment type="subcellular location">
    <subcellularLocation>
        <location evidence="12">Cell membrane</location>
        <topology evidence="12">Peripheral membrane protein</topology>
    </subcellularLocation>
</comment>
<evidence type="ECO:0000256" key="10">
    <source>
        <dbReference type="ARBA" id="ARBA00023264"/>
    </source>
</evidence>
<dbReference type="GO" id="GO:0006646">
    <property type="term" value="P:phosphatidylethanolamine biosynthetic process"/>
    <property type="evidence" value="ECO:0007669"/>
    <property type="project" value="UniProtKB-UniRule"/>
</dbReference>
<evidence type="ECO:0000256" key="7">
    <source>
        <dbReference type="ARBA" id="ARBA00023145"/>
    </source>
</evidence>
<evidence type="ECO:0000256" key="1">
    <source>
        <dbReference type="ARBA" id="ARBA00005189"/>
    </source>
</evidence>
<dbReference type="EMBL" id="LUUH01000077">
    <property type="protein sequence ID" value="OAI00358.1"/>
    <property type="molecule type" value="Genomic_DNA"/>
</dbReference>
<feature type="modified residue" description="Pyruvic acid (Ser); by autocatalysis" evidence="12">
    <location>
        <position position="252"/>
    </location>
</feature>
<keyword evidence="10 12" id="KW-1208">Phospholipid metabolism</keyword>
<keyword evidence="2 12" id="KW-1003">Cell membrane</keyword>
<dbReference type="PANTHER" id="PTHR10067">
    <property type="entry name" value="PHOSPHATIDYLSERINE DECARBOXYLASE"/>
    <property type="match status" value="1"/>
</dbReference>
<comment type="pathway">
    <text evidence="1">Lipid metabolism.</text>
</comment>
<sequence length="286" mass="31378">MNLKEIFTVLPQYALPHHALSGLMSKLTHCQNKTWKNLFIKSIVQMYGVNMQEAKFQDLDHYPSFNDFFTRELKDGARQIASATDAIACPADGAVSQAGAISNGRIFQAKGHDYSALELLGGDAERAQAFENGSFATIYLSPKDYHRLHMPLTGTLKEMVHIPGRLFSVNNTTVGAVPNLFARNERVACIFDTDAGPMALILVGAIFVSSVETVWHGVVTPPSISAPRTWRYEENAPTLEKGVEMGRFNMGSTIIVLFGKEKTVWNDDLTSGKAVQLGEAIGRTLA</sequence>
<evidence type="ECO:0000256" key="11">
    <source>
        <dbReference type="ARBA" id="ARBA00023317"/>
    </source>
</evidence>
<evidence type="ECO:0000313" key="14">
    <source>
        <dbReference type="Proteomes" id="UP000077763"/>
    </source>
</evidence>
<keyword evidence="6 12" id="KW-0472">Membrane</keyword>
<comment type="function">
    <text evidence="12">Catalyzes the formation of phosphatidylethanolamine (PtdEtn) from phosphatidylserine (PtdSer).</text>
</comment>
<reference evidence="13 14" key="1">
    <citation type="submission" date="2016-03" db="EMBL/GenBank/DDBJ databases">
        <authorList>
            <person name="Ploux O."/>
        </authorList>
    </citation>
    <scope>NUCLEOTIDE SEQUENCE [LARGE SCALE GENOMIC DNA]</scope>
    <source>
        <strain evidence="13 14">R-45371</strain>
    </source>
</reference>
<feature type="active site" description="Charge relay system; for autoendoproteolytic cleavage activity" evidence="12">
    <location>
        <position position="92"/>
    </location>
</feature>
<evidence type="ECO:0000256" key="3">
    <source>
        <dbReference type="ARBA" id="ARBA00022516"/>
    </source>
</evidence>